<dbReference type="AlphaFoldDB" id="A0A822Y729"/>
<protein>
    <submittedName>
        <fullName evidence="2">Uncharacterized protein</fullName>
    </submittedName>
</protein>
<sequence>MHDFSLSIKLENQGKPFLAKNRMQASAQEQTPVKHSSLSIAG</sequence>
<evidence type="ECO:0000256" key="1">
    <source>
        <dbReference type="SAM" id="MobiDB-lite"/>
    </source>
</evidence>
<feature type="compositionally biased region" description="Polar residues" evidence="1">
    <location>
        <begin position="23"/>
        <end position="42"/>
    </location>
</feature>
<gene>
    <name evidence="2" type="ORF">HUJ06_028607</name>
</gene>
<name>A0A822Y729_NELNU</name>
<dbReference type="EMBL" id="DUZY01000002">
    <property type="protein sequence ID" value="DAD27139.1"/>
    <property type="molecule type" value="Genomic_DNA"/>
</dbReference>
<reference evidence="2 3" key="1">
    <citation type="journal article" date="2020" name="Mol. Biol. Evol.">
        <title>Distinct Expression and Methylation Patterns for Genes with Different Fates following a Single Whole-Genome Duplication in Flowering Plants.</title>
        <authorList>
            <person name="Shi T."/>
            <person name="Rahmani R.S."/>
            <person name="Gugger P.F."/>
            <person name="Wang M."/>
            <person name="Li H."/>
            <person name="Zhang Y."/>
            <person name="Li Z."/>
            <person name="Wang Q."/>
            <person name="Van de Peer Y."/>
            <person name="Marchal K."/>
            <person name="Chen J."/>
        </authorList>
    </citation>
    <scope>NUCLEOTIDE SEQUENCE [LARGE SCALE GENOMIC DNA]</scope>
    <source>
        <tissue evidence="2">Leaf</tissue>
    </source>
</reference>
<feature type="region of interest" description="Disordered" evidence="1">
    <location>
        <begin position="21"/>
        <end position="42"/>
    </location>
</feature>
<accession>A0A822Y729</accession>
<dbReference type="Proteomes" id="UP000607653">
    <property type="component" value="Unassembled WGS sequence"/>
</dbReference>
<evidence type="ECO:0000313" key="3">
    <source>
        <dbReference type="Proteomes" id="UP000607653"/>
    </source>
</evidence>
<evidence type="ECO:0000313" key="2">
    <source>
        <dbReference type="EMBL" id="DAD27139.1"/>
    </source>
</evidence>
<organism evidence="2 3">
    <name type="scientific">Nelumbo nucifera</name>
    <name type="common">Sacred lotus</name>
    <dbReference type="NCBI Taxonomy" id="4432"/>
    <lineage>
        <taxon>Eukaryota</taxon>
        <taxon>Viridiplantae</taxon>
        <taxon>Streptophyta</taxon>
        <taxon>Embryophyta</taxon>
        <taxon>Tracheophyta</taxon>
        <taxon>Spermatophyta</taxon>
        <taxon>Magnoliopsida</taxon>
        <taxon>Proteales</taxon>
        <taxon>Nelumbonaceae</taxon>
        <taxon>Nelumbo</taxon>
    </lineage>
</organism>
<keyword evidence="3" id="KW-1185">Reference proteome</keyword>
<proteinExistence type="predicted"/>
<comment type="caution">
    <text evidence="2">The sequence shown here is derived from an EMBL/GenBank/DDBJ whole genome shotgun (WGS) entry which is preliminary data.</text>
</comment>